<keyword evidence="1" id="KW-0472">Membrane</keyword>
<evidence type="ECO:0000256" key="1">
    <source>
        <dbReference type="SAM" id="Phobius"/>
    </source>
</evidence>
<reference evidence="2 3" key="1">
    <citation type="submission" date="2016-10" db="EMBL/GenBank/DDBJ databases">
        <authorList>
            <person name="de Groot N.N."/>
        </authorList>
    </citation>
    <scope>NUCLEOTIDE SEQUENCE [LARGE SCALE GENOMIC DNA]</scope>
    <source>
        <strain evidence="2 3">DSM 10495</strain>
    </source>
</reference>
<gene>
    <name evidence="2" type="ORF">SAMN04489745_3284</name>
</gene>
<proteinExistence type="predicted"/>
<dbReference type="RefSeq" id="WP_066214867.1">
    <property type="nucleotide sequence ID" value="NZ_FNSN01000004.1"/>
</dbReference>
<feature type="transmembrane region" description="Helical" evidence="1">
    <location>
        <begin position="151"/>
        <end position="168"/>
    </location>
</feature>
<evidence type="ECO:0000313" key="3">
    <source>
        <dbReference type="Proteomes" id="UP000182652"/>
    </source>
</evidence>
<dbReference type="AlphaFoldDB" id="A0A1H4VQG8"/>
<feature type="transmembrane region" description="Helical" evidence="1">
    <location>
        <begin position="39"/>
        <end position="59"/>
    </location>
</feature>
<dbReference type="STRING" id="156980.SAMN04489745_3284"/>
<organism evidence="2 3">
    <name type="scientific">Arthrobacter woluwensis</name>
    <dbReference type="NCBI Taxonomy" id="156980"/>
    <lineage>
        <taxon>Bacteria</taxon>
        <taxon>Bacillati</taxon>
        <taxon>Actinomycetota</taxon>
        <taxon>Actinomycetes</taxon>
        <taxon>Micrococcales</taxon>
        <taxon>Micrococcaceae</taxon>
        <taxon>Arthrobacter</taxon>
    </lineage>
</organism>
<protein>
    <submittedName>
        <fullName evidence="2">Uncharacterized protein</fullName>
    </submittedName>
</protein>
<dbReference type="EMBL" id="FNSN01000004">
    <property type="protein sequence ID" value="SEC83277.1"/>
    <property type="molecule type" value="Genomic_DNA"/>
</dbReference>
<feature type="transmembrane region" description="Helical" evidence="1">
    <location>
        <begin position="71"/>
        <end position="90"/>
    </location>
</feature>
<name>A0A1H4VQG8_9MICC</name>
<accession>A0A1H4VQG8</accession>
<keyword evidence="3" id="KW-1185">Reference proteome</keyword>
<sequence length="236" mass="24354">MTARGARFARGWVAATAATSIAAFSHVLAGGAVPAAAVLLLSLVLSGLVCTVLAGKTLLTGKALHTGSPLSLWRLSAGVLFSQALFHGLFSMAPAGMTAGTTAGMTTMPAATMAHDMARMGHAGHAARSMAPVPGSVATDGSMALMDHSSPLMWLGHVVAAVFTIAVLRHGEVTLLKLLAALRMRLLPVIPRVAPLVVVPGSLTMPLDRRVTPLRNLGVPLLVMRHRGPPLLSESF</sequence>
<keyword evidence="1" id="KW-1133">Transmembrane helix</keyword>
<keyword evidence="1" id="KW-0812">Transmembrane</keyword>
<dbReference type="Proteomes" id="UP000182652">
    <property type="component" value="Unassembled WGS sequence"/>
</dbReference>
<evidence type="ECO:0000313" key="2">
    <source>
        <dbReference type="EMBL" id="SEC83277.1"/>
    </source>
</evidence>